<dbReference type="PROSITE" id="PS50994">
    <property type="entry name" value="INTEGRASE"/>
    <property type="match status" value="1"/>
</dbReference>
<dbReference type="Pfam" id="PF09299">
    <property type="entry name" value="Mu-transpos_C"/>
    <property type="match status" value="1"/>
</dbReference>
<dbReference type="InterPro" id="IPR012337">
    <property type="entry name" value="RNaseH-like_sf"/>
</dbReference>
<dbReference type="InterPro" id="IPR001584">
    <property type="entry name" value="Integrase_cat-core"/>
</dbReference>
<evidence type="ECO:0000313" key="3">
    <source>
        <dbReference type="EMBL" id="AMK76543.1"/>
    </source>
</evidence>
<dbReference type="Proteomes" id="UP000030512">
    <property type="component" value="Chromosome"/>
</dbReference>
<dbReference type="STRING" id="1538553.JT25_008575"/>
<dbReference type="AlphaFoldDB" id="A0A126T386"/>
<gene>
    <name evidence="3" type="ORF">JT25_008575</name>
</gene>
<evidence type="ECO:0000256" key="1">
    <source>
        <dbReference type="SAM" id="MobiDB-lite"/>
    </source>
</evidence>
<sequence>MIMLAKTRILPGSVVYHESTRYQVVDLVSATHLVIKNHDGKTKTVKASDVTPDLAQPSGSLPDLSVIPQDKWERALEIYLAIQPLLAMGVGRTRADVKKVADGMDKHVATVYRWIDDYESSGLLSSLIRKTRKDVGSKRLDPQVEEIIKQVIEELYLDSQRRTPTKVAKEARKRCKQNGLPEPDPQTVRTRILEISEEYRMRKRRGAKAAAEHFDHIQGSFPGAEYPLAVVQIDHTPMDVILVDDVNRMPINRPFLTIATDVYSKMCVGYYLSLDHPGALATGLCISRAILGKESILASLGLDDMSWPCCGVMTRIHTDNAKEFRGNLLGIATKQYGIIAERRPKGRPHYGGHVERAFRTFMHEVHNELPGTTFSNVREKLEYDAEGRAVMTIDALEKWFTLFILGVYHQSPHAGNDGLPPIIKWDRGVYGTDNEIGTGVPMRVSDEERLKLDFMPVIMATVQRYGIQIQGVHYWCDALRHFAGDHDPNAGKNRPKYICRYDPRNLSKIWMFDPKSEKYIEVPYRDLSRPPVSLWEIKESKRQLKKESMATTNEELIFKTIDRMRELVADEAGKTKAARVKRQKQKQWNSASEGALENTKKGFKAVVDKPESVPNSESFAPFEGIREAE</sequence>
<dbReference type="GO" id="GO:0003676">
    <property type="term" value="F:nucleic acid binding"/>
    <property type="evidence" value="ECO:0007669"/>
    <property type="project" value="InterPro"/>
</dbReference>
<dbReference type="InterPro" id="IPR015378">
    <property type="entry name" value="Transposase-like_Mu_C"/>
</dbReference>
<dbReference type="SUPFAM" id="SSF50610">
    <property type="entry name" value="mu transposase, C-terminal domain"/>
    <property type="match status" value="1"/>
</dbReference>
<dbReference type="OrthoDB" id="501284at2"/>
<name>A0A126T386_9GAMM</name>
<evidence type="ECO:0000313" key="4">
    <source>
        <dbReference type="Proteomes" id="UP000030512"/>
    </source>
</evidence>
<accession>A0A126T386</accession>
<dbReference type="KEGG" id="mdn:JT25_008575"/>
<dbReference type="EMBL" id="CP014476">
    <property type="protein sequence ID" value="AMK76543.1"/>
    <property type="molecule type" value="Genomic_DNA"/>
</dbReference>
<protein>
    <recommendedName>
        <fullName evidence="2">Integrase catalytic domain-containing protein</fullName>
    </recommendedName>
</protein>
<organism evidence="3 4">
    <name type="scientific">Methylomonas denitrificans</name>
    <dbReference type="NCBI Taxonomy" id="1538553"/>
    <lineage>
        <taxon>Bacteria</taxon>
        <taxon>Pseudomonadati</taxon>
        <taxon>Pseudomonadota</taxon>
        <taxon>Gammaproteobacteria</taxon>
        <taxon>Methylococcales</taxon>
        <taxon>Methylococcaceae</taxon>
        <taxon>Methylomonas</taxon>
    </lineage>
</organism>
<evidence type="ECO:0000259" key="2">
    <source>
        <dbReference type="PROSITE" id="PS50994"/>
    </source>
</evidence>
<dbReference type="SUPFAM" id="SSF53098">
    <property type="entry name" value="Ribonuclease H-like"/>
    <property type="match status" value="1"/>
</dbReference>
<keyword evidence="4" id="KW-1185">Reference proteome</keyword>
<dbReference type="RefSeq" id="WP_062328256.1">
    <property type="nucleotide sequence ID" value="NZ_CP014476.1"/>
</dbReference>
<dbReference type="Gene3D" id="3.30.420.10">
    <property type="entry name" value="Ribonuclease H-like superfamily/Ribonuclease H"/>
    <property type="match status" value="1"/>
</dbReference>
<dbReference type="InterPro" id="IPR009004">
    <property type="entry name" value="Transposase_Mu_C"/>
</dbReference>
<dbReference type="GO" id="GO:0015074">
    <property type="term" value="P:DNA integration"/>
    <property type="evidence" value="ECO:0007669"/>
    <property type="project" value="InterPro"/>
</dbReference>
<feature type="region of interest" description="Disordered" evidence="1">
    <location>
        <begin position="580"/>
        <end position="629"/>
    </location>
</feature>
<dbReference type="InterPro" id="IPR036397">
    <property type="entry name" value="RNaseH_sf"/>
</dbReference>
<proteinExistence type="predicted"/>
<feature type="domain" description="Integrase catalytic" evidence="2">
    <location>
        <begin position="223"/>
        <end position="429"/>
    </location>
</feature>
<reference evidence="3 4" key="1">
    <citation type="journal article" date="2015" name="Environ. Microbiol.">
        <title>Methane oxidation coupled to nitrate reduction under hypoxia by the Gammaproteobacterium Methylomonas denitrificans, sp. nov. type strain FJG1.</title>
        <authorList>
            <person name="Kits K.D."/>
            <person name="Klotz M.G."/>
            <person name="Stein L.Y."/>
        </authorList>
    </citation>
    <scope>NUCLEOTIDE SEQUENCE [LARGE SCALE GENOMIC DNA]</scope>
    <source>
        <strain evidence="3 4">FJG1</strain>
    </source>
</reference>